<dbReference type="HOGENOM" id="CLU_025086_0_1_14"/>
<dbReference type="GO" id="GO:0005737">
    <property type="term" value="C:cytoplasm"/>
    <property type="evidence" value="ECO:0007669"/>
    <property type="project" value="UniProtKB-SubCell"/>
</dbReference>
<dbReference type="CDD" id="cd00496">
    <property type="entry name" value="PheRS_alpha_core"/>
    <property type="match status" value="1"/>
</dbReference>
<keyword evidence="9" id="KW-0648">Protein biosynthesis</keyword>
<evidence type="ECO:0000259" key="12">
    <source>
        <dbReference type="PROSITE" id="PS50862"/>
    </source>
</evidence>
<dbReference type="GO" id="GO:0046872">
    <property type="term" value="F:metal ion binding"/>
    <property type="evidence" value="ECO:0007669"/>
    <property type="project" value="UniProtKB-KW"/>
</dbReference>
<dbReference type="SMR" id="Q6KHX3"/>
<dbReference type="InterPro" id="IPR004188">
    <property type="entry name" value="Phe-tRNA_ligase_II_N"/>
</dbReference>
<evidence type="ECO:0000256" key="7">
    <source>
        <dbReference type="ARBA" id="ARBA00022840"/>
    </source>
</evidence>
<proteinExistence type="predicted"/>
<sequence>MKKNLTNLRIETLEDLKIAKSNFLNNDLELKQLMNDLKLASKEQKASIGQKINFYKQEIEQFFLTKKEEIEKKEVLKKIQDEFIDVFEEVNFSSSLHPLTLIENRFRTWFLNNGYYETEGSEITTDKINFELLNIPKDHPSRDMQDSLYLEKEQNGDQLLLRTHNTGFSIIELIKNKNKAFSAFSIGKVYRNDEDDNTHSHQFSQVDVIVAGKYNFPNLMWLLKSLLSYVFEEEVKIRLRPSYFPFTEPSCEVDVFYKNKWIEVLGSGIIHENVMKAAGYTNDMNALAWGIGIERIAMIKYGIDNIREFYKNDIRFLKQFNLEIEKLEV</sequence>
<evidence type="ECO:0000313" key="14">
    <source>
        <dbReference type="Proteomes" id="UP000009072"/>
    </source>
</evidence>
<dbReference type="InterPro" id="IPR010978">
    <property type="entry name" value="tRNA-bd_arm"/>
</dbReference>
<dbReference type="Proteomes" id="UP000009072">
    <property type="component" value="Chromosome"/>
</dbReference>
<dbReference type="InterPro" id="IPR045864">
    <property type="entry name" value="aa-tRNA-synth_II/BPL/LPL"/>
</dbReference>
<dbReference type="PANTHER" id="PTHR11538">
    <property type="entry name" value="PHENYLALANYL-TRNA SYNTHETASE"/>
    <property type="match status" value="1"/>
</dbReference>
<dbReference type="GO" id="GO:0000049">
    <property type="term" value="F:tRNA binding"/>
    <property type="evidence" value="ECO:0007669"/>
    <property type="project" value="InterPro"/>
</dbReference>
<dbReference type="eggNOG" id="COG0016">
    <property type="taxonomic scope" value="Bacteria"/>
</dbReference>
<keyword evidence="4 13" id="KW-0436">Ligase</keyword>
<evidence type="ECO:0000256" key="3">
    <source>
        <dbReference type="ARBA" id="ARBA00022490"/>
    </source>
</evidence>
<comment type="subcellular location">
    <subcellularLocation>
        <location evidence="1">Cytoplasm</location>
    </subcellularLocation>
</comment>
<evidence type="ECO:0000256" key="5">
    <source>
        <dbReference type="ARBA" id="ARBA00022723"/>
    </source>
</evidence>
<dbReference type="InterPro" id="IPR002319">
    <property type="entry name" value="Phenylalanyl-tRNA_Synthase"/>
</dbReference>
<gene>
    <name evidence="13" type="primary">pheS</name>
    <name evidence="13" type="ordered locus">MMOB3170</name>
</gene>
<evidence type="ECO:0000256" key="1">
    <source>
        <dbReference type="ARBA" id="ARBA00004496"/>
    </source>
</evidence>
<dbReference type="EMBL" id="AE017308">
    <property type="protein sequence ID" value="AAT27803.1"/>
    <property type="molecule type" value="Genomic_DNA"/>
</dbReference>
<evidence type="ECO:0000313" key="13">
    <source>
        <dbReference type="EMBL" id="AAT27803.1"/>
    </source>
</evidence>
<dbReference type="EC" id="6.1.1.20" evidence="2"/>
<dbReference type="STRING" id="267748.MMOB3170"/>
<dbReference type="RefSeq" id="WP_011264837.1">
    <property type="nucleotide sequence ID" value="NC_006908.1"/>
</dbReference>
<keyword evidence="5" id="KW-0479">Metal-binding</keyword>
<feature type="domain" description="Aminoacyl-transfer RNA synthetases class-II family profile" evidence="12">
    <location>
        <begin position="102"/>
        <end position="319"/>
    </location>
</feature>
<dbReference type="Pfam" id="PF02912">
    <property type="entry name" value="Phe_tRNA-synt_N"/>
    <property type="match status" value="1"/>
</dbReference>
<keyword evidence="6" id="KW-0547">Nucleotide-binding</keyword>
<dbReference type="GO" id="GO:0005524">
    <property type="term" value="F:ATP binding"/>
    <property type="evidence" value="ECO:0007669"/>
    <property type="project" value="UniProtKB-KW"/>
</dbReference>
<keyword evidence="14" id="KW-1185">Reference proteome</keyword>
<dbReference type="PANTHER" id="PTHR11538:SF41">
    <property type="entry name" value="PHENYLALANINE--TRNA LIGASE, MITOCHONDRIAL"/>
    <property type="match status" value="1"/>
</dbReference>
<evidence type="ECO:0000256" key="10">
    <source>
        <dbReference type="ARBA" id="ARBA00023146"/>
    </source>
</evidence>
<evidence type="ECO:0000256" key="6">
    <source>
        <dbReference type="ARBA" id="ARBA00022741"/>
    </source>
</evidence>
<keyword evidence="8" id="KW-0460">Magnesium</keyword>
<organism evidence="13 14">
    <name type="scientific">Mycoplasma mobile (strain ATCC 43663 / 163K / NCTC 11711)</name>
    <name type="common">Mesomycoplasma mobile</name>
    <dbReference type="NCBI Taxonomy" id="267748"/>
    <lineage>
        <taxon>Bacteria</taxon>
        <taxon>Bacillati</taxon>
        <taxon>Mycoplasmatota</taxon>
        <taxon>Mycoplasmoidales</taxon>
        <taxon>Metamycoplasmataceae</taxon>
        <taxon>Mesomycoplasma</taxon>
    </lineage>
</organism>
<evidence type="ECO:0000256" key="4">
    <source>
        <dbReference type="ARBA" id="ARBA00022598"/>
    </source>
</evidence>
<dbReference type="SUPFAM" id="SSF46589">
    <property type="entry name" value="tRNA-binding arm"/>
    <property type="match status" value="1"/>
</dbReference>
<dbReference type="Pfam" id="PF01409">
    <property type="entry name" value="tRNA-synt_2d"/>
    <property type="match status" value="1"/>
</dbReference>
<evidence type="ECO:0000256" key="8">
    <source>
        <dbReference type="ARBA" id="ARBA00022842"/>
    </source>
</evidence>
<evidence type="ECO:0000256" key="11">
    <source>
        <dbReference type="ARBA" id="ARBA00049255"/>
    </source>
</evidence>
<dbReference type="GO" id="GO:0004826">
    <property type="term" value="F:phenylalanine-tRNA ligase activity"/>
    <property type="evidence" value="ECO:0007669"/>
    <property type="project" value="UniProtKB-EC"/>
</dbReference>
<evidence type="ECO:0000256" key="2">
    <source>
        <dbReference type="ARBA" id="ARBA00012814"/>
    </source>
</evidence>
<accession>Q6KHX3</accession>
<comment type="catalytic activity">
    <reaction evidence="11">
        <text>tRNA(Phe) + L-phenylalanine + ATP = L-phenylalanyl-tRNA(Phe) + AMP + diphosphate + H(+)</text>
        <dbReference type="Rhea" id="RHEA:19413"/>
        <dbReference type="Rhea" id="RHEA-COMP:9668"/>
        <dbReference type="Rhea" id="RHEA-COMP:9699"/>
        <dbReference type="ChEBI" id="CHEBI:15378"/>
        <dbReference type="ChEBI" id="CHEBI:30616"/>
        <dbReference type="ChEBI" id="CHEBI:33019"/>
        <dbReference type="ChEBI" id="CHEBI:58095"/>
        <dbReference type="ChEBI" id="CHEBI:78442"/>
        <dbReference type="ChEBI" id="CHEBI:78531"/>
        <dbReference type="ChEBI" id="CHEBI:456215"/>
        <dbReference type="EC" id="6.1.1.20"/>
    </reaction>
</comment>
<dbReference type="GO" id="GO:0006432">
    <property type="term" value="P:phenylalanyl-tRNA aminoacylation"/>
    <property type="evidence" value="ECO:0007669"/>
    <property type="project" value="InterPro"/>
</dbReference>
<keyword evidence="10 13" id="KW-0030">Aminoacyl-tRNA synthetase</keyword>
<evidence type="ECO:0000256" key="9">
    <source>
        <dbReference type="ARBA" id="ARBA00022917"/>
    </source>
</evidence>
<reference evidence="13 14" key="1">
    <citation type="journal article" date="2004" name="Genome Res.">
        <title>The complete genome and proteome of Mycoplasma mobile.</title>
        <authorList>
            <person name="Jaffe J.D."/>
            <person name="Stange-Thomann N."/>
            <person name="Smith C."/>
            <person name="DeCaprio D."/>
            <person name="Fisher S."/>
            <person name="Butler J."/>
            <person name="Calvo S."/>
            <person name="Elkins T."/>
            <person name="FitzGerald M.G."/>
            <person name="Hafez N."/>
            <person name="Kodira C.D."/>
            <person name="Major J."/>
            <person name="Wang S."/>
            <person name="Wilkinson J."/>
            <person name="Nicol R."/>
            <person name="Nusbaum C."/>
            <person name="Birren B."/>
            <person name="Berg H.C."/>
            <person name="Church G.M."/>
        </authorList>
    </citation>
    <scope>NUCLEOTIDE SEQUENCE [LARGE SCALE GENOMIC DNA]</scope>
    <source>
        <strain evidence="14">ATCC 43663 / 163K / NCTC 11711</strain>
    </source>
</reference>
<name>Q6KHX3_MYCM1</name>
<dbReference type="InterPro" id="IPR004529">
    <property type="entry name" value="Phe-tRNA-synth_IIc_asu"/>
</dbReference>
<protein>
    <recommendedName>
        <fullName evidence="2">phenylalanine--tRNA ligase</fullName>
        <ecNumber evidence="2">6.1.1.20</ecNumber>
    </recommendedName>
</protein>
<dbReference type="OrthoDB" id="9800719at2"/>
<keyword evidence="3" id="KW-0963">Cytoplasm</keyword>
<dbReference type="AlphaFoldDB" id="Q6KHX3"/>
<dbReference type="KEGG" id="mmo:MMOB3170"/>
<dbReference type="PROSITE" id="PS50862">
    <property type="entry name" value="AA_TRNA_LIGASE_II"/>
    <property type="match status" value="1"/>
</dbReference>
<dbReference type="Gene3D" id="3.30.930.10">
    <property type="entry name" value="Bira Bifunctional Protein, Domain 2"/>
    <property type="match status" value="1"/>
</dbReference>
<dbReference type="InterPro" id="IPR006195">
    <property type="entry name" value="aa-tRNA-synth_II"/>
</dbReference>
<dbReference type="NCBIfam" id="TIGR00468">
    <property type="entry name" value="pheS"/>
    <property type="match status" value="1"/>
</dbReference>
<dbReference type="SUPFAM" id="SSF55681">
    <property type="entry name" value="Class II aaRS and biotin synthetases"/>
    <property type="match status" value="1"/>
</dbReference>
<keyword evidence="7" id="KW-0067">ATP-binding</keyword>